<accession>A0A9P8CW91</accession>
<dbReference type="EMBL" id="JAIFTL010000178">
    <property type="protein sequence ID" value="KAG9321862.1"/>
    <property type="molecule type" value="Genomic_DNA"/>
</dbReference>
<reference evidence="2" key="1">
    <citation type="submission" date="2021-07" db="EMBL/GenBank/DDBJ databases">
        <title>Draft genome of Mortierella alpina, strain LL118, isolated from an aspen leaf litter sample.</title>
        <authorList>
            <person name="Yang S."/>
            <person name="Vinatzer B.A."/>
        </authorList>
    </citation>
    <scope>NUCLEOTIDE SEQUENCE</scope>
    <source>
        <strain evidence="2">LL118</strain>
    </source>
</reference>
<gene>
    <name evidence="2" type="ORF">KVV02_002198</name>
</gene>
<evidence type="ECO:0000313" key="2">
    <source>
        <dbReference type="EMBL" id="KAG9321862.1"/>
    </source>
</evidence>
<sequence length="426" mass="45570">SSSVSFSNSDFLVQANIATDNDQQDLSSDLASTQCQIGFNDGMLAGTISADQAYDAFVFYLVPSNLATITTVNVADLIVGPDSMAPSVSPLGLSMPTMPASFHMEQYPALASLYGFTDASLSHSTRTDASRLAKDQSIDTDYALQINAEITSSLDSLDMHLEAAPSLEPMPEQQQQQQTVTKDPTGATWEALVARISNDLGSEHLASLFETLKGVFPGSSTLMTPLATSKITATNRDRLIPHNRQQPRPHDHSTTPDVNGTSFLYSLLEWRLDQQATRGSNAIADALKSIQRTWYLSSDQVRGGLDGVSEAQMMFPAPDHWRIEAKGVDTDDGTSTPKTFKDFSSARQACMCAIGYDTSPFMKCNPLCPPNNMDLITRAFDDLAAAYCKPDGSGPLNSSSSSASSISCLHLASVAAAIVISAVALA</sequence>
<organism evidence="2 3">
    <name type="scientific">Mortierella alpina</name>
    <name type="common">Oleaginous fungus</name>
    <name type="synonym">Mortierella renispora</name>
    <dbReference type="NCBI Taxonomy" id="64518"/>
    <lineage>
        <taxon>Eukaryota</taxon>
        <taxon>Fungi</taxon>
        <taxon>Fungi incertae sedis</taxon>
        <taxon>Mucoromycota</taxon>
        <taxon>Mortierellomycotina</taxon>
        <taxon>Mortierellomycetes</taxon>
        <taxon>Mortierellales</taxon>
        <taxon>Mortierellaceae</taxon>
        <taxon>Mortierella</taxon>
    </lineage>
</organism>
<feature type="non-terminal residue" evidence="2">
    <location>
        <position position="1"/>
    </location>
</feature>
<evidence type="ECO:0000313" key="3">
    <source>
        <dbReference type="Proteomes" id="UP000717515"/>
    </source>
</evidence>
<proteinExistence type="predicted"/>
<comment type="caution">
    <text evidence="2">The sequence shown here is derived from an EMBL/GenBank/DDBJ whole genome shotgun (WGS) entry which is preliminary data.</text>
</comment>
<dbReference type="Proteomes" id="UP000717515">
    <property type="component" value="Unassembled WGS sequence"/>
</dbReference>
<evidence type="ECO:0000256" key="1">
    <source>
        <dbReference type="SAM" id="MobiDB-lite"/>
    </source>
</evidence>
<dbReference type="AlphaFoldDB" id="A0A9P8CW91"/>
<feature type="region of interest" description="Disordered" evidence="1">
    <location>
        <begin position="239"/>
        <end position="258"/>
    </location>
</feature>
<protein>
    <submittedName>
        <fullName evidence="2">Uncharacterized protein</fullName>
    </submittedName>
</protein>
<name>A0A9P8CW91_MORAP</name>